<keyword evidence="6" id="KW-1185">Reference proteome</keyword>
<dbReference type="PANTHER" id="PTHR46268:SF6">
    <property type="entry name" value="UNIVERSAL STRESS PROTEIN UP12"/>
    <property type="match status" value="1"/>
</dbReference>
<dbReference type="Proteomes" id="UP000064967">
    <property type="component" value="Chromosome"/>
</dbReference>
<proteinExistence type="inferred from homology"/>
<feature type="compositionally biased region" description="Basic and acidic residues" evidence="3">
    <location>
        <begin position="141"/>
        <end position="163"/>
    </location>
</feature>
<comment type="subcellular location">
    <subcellularLocation>
        <location evidence="2">Cytoplasm</location>
    </subcellularLocation>
</comment>
<dbReference type="PRINTS" id="PR01438">
    <property type="entry name" value="UNVRSLSTRESS"/>
</dbReference>
<evidence type="ECO:0000256" key="3">
    <source>
        <dbReference type="SAM" id="MobiDB-lite"/>
    </source>
</evidence>
<dbReference type="RefSeq" id="WP_146646337.1">
    <property type="nucleotide sequence ID" value="NZ_CP012333.1"/>
</dbReference>
<dbReference type="InterPro" id="IPR006015">
    <property type="entry name" value="Universal_stress_UspA"/>
</dbReference>
<evidence type="ECO:0000313" key="6">
    <source>
        <dbReference type="Proteomes" id="UP000064967"/>
    </source>
</evidence>
<dbReference type="Gene3D" id="3.40.50.620">
    <property type="entry name" value="HUPs"/>
    <property type="match status" value="1"/>
</dbReference>
<dbReference type="InterPro" id="IPR014729">
    <property type="entry name" value="Rossmann-like_a/b/a_fold"/>
</dbReference>
<dbReference type="KEGG" id="llu:AKJ09_01450"/>
<protein>
    <recommendedName>
        <fullName evidence="2">Universal stress protein</fullName>
    </recommendedName>
</protein>
<dbReference type="PANTHER" id="PTHR46268">
    <property type="entry name" value="STRESS RESPONSE PROTEIN NHAX"/>
    <property type="match status" value="1"/>
</dbReference>
<sequence>MKLEHILVPVDFGDSSRRAEEYAIALASKFGSRITLLHVWSVPTPSYAETALVPLDAIETAAKEMLETVYTRIRDVYPRCEAVLEAGAAWDRIVDAAEKLDADLIVIGTHGRRGVPRFFLGSVAEKVVRLSPIPVLTIGPERAEDKHDKRNDRDKRNEHAPLR</sequence>
<evidence type="ECO:0000313" key="5">
    <source>
        <dbReference type="EMBL" id="AKU94786.1"/>
    </source>
</evidence>
<evidence type="ECO:0000256" key="2">
    <source>
        <dbReference type="PIRNR" id="PIRNR006276"/>
    </source>
</evidence>
<feature type="domain" description="UspA" evidence="4">
    <location>
        <begin position="4"/>
        <end position="138"/>
    </location>
</feature>
<accession>A0A0K1PN22</accession>
<evidence type="ECO:0000259" key="4">
    <source>
        <dbReference type="Pfam" id="PF00582"/>
    </source>
</evidence>
<dbReference type="GO" id="GO:0005737">
    <property type="term" value="C:cytoplasm"/>
    <property type="evidence" value="ECO:0007669"/>
    <property type="project" value="UniProtKB-SubCell"/>
</dbReference>
<evidence type="ECO:0000256" key="1">
    <source>
        <dbReference type="ARBA" id="ARBA00008791"/>
    </source>
</evidence>
<dbReference type="AlphaFoldDB" id="A0A0K1PN22"/>
<dbReference type="InterPro" id="IPR006016">
    <property type="entry name" value="UspA"/>
</dbReference>
<dbReference type="OrthoDB" id="9788959at2"/>
<dbReference type="PIRSF" id="PIRSF006276">
    <property type="entry name" value="UspA"/>
    <property type="match status" value="1"/>
</dbReference>
<keyword evidence="2" id="KW-0963">Cytoplasm</keyword>
<dbReference type="SUPFAM" id="SSF52402">
    <property type="entry name" value="Adenine nucleotide alpha hydrolases-like"/>
    <property type="match status" value="1"/>
</dbReference>
<dbReference type="EMBL" id="CP012333">
    <property type="protein sequence ID" value="AKU94786.1"/>
    <property type="molecule type" value="Genomic_DNA"/>
</dbReference>
<feature type="region of interest" description="Disordered" evidence="3">
    <location>
        <begin position="140"/>
        <end position="163"/>
    </location>
</feature>
<reference evidence="5 6" key="1">
    <citation type="submission" date="2015-08" db="EMBL/GenBank/DDBJ databases">
        <authorList>
            <person name="Babu N.S."/>
            <person name="Beckwith C.J."/>
            <person name="Beseler K.G."/>
            <person name="Brison A."/>
            <person name="Carone J.V."/>
            <person name="Caskin T.P."/>
            <person name="Diamond M."/>
            <person name="Durham M.E."/>
            <person name="Foxe J.M."/>
            <person name="Go M."/>
            <person name="Henderson B.A."/>
            <person name="Jones I.B."/>
            <person name="McGettigan J.A."/>
            <person name="Micheletti S.J."/>
            <person name="Nasrallah M.E."/>
            <person name="Ortiz D."/>
            <person name="Piller C.R."/>
            <person name="Privatt S.R."/>
            <person name="Schneider S.L."/>
            <person name="Sharp S."/>
            <person name="Smith T.C."/>
            <person name="Stanton J.D."/>
            <person name="Ullery H.E."/>
            <person name="Wilson R.J."/>
            <person name="Serrano M.G."/>
            <person name="Buck G."/>
            <person name="Lee V."/>
            <person name="Wang Y."/>
            <person name="Carvalho R."/>
            <person name="Voegtly L."/>
            <person name="Shi R."/>
            <person name="Duckworth R."/>
            <person name="Johnson A."/>
            <person name="Loviza R."/>
            <person name="Walstead R."/>
            <person name="Shah Z."/>
            <person name="Kiflezghi M."/>
            <person name="Wade K."/>
            <person name="Ball S.L."/>
            <person name="Bradley K.W."/>
            <person name="Asai D.J."/>
            <person name="Bowman C.A."/>
            <person name="Russell D.A."/>
            <person name="Pope W.H."/>
            <person name="Jacobs-Sera D."/>
            <person name="Hendrix R.W."/>
            <person name="Hatfull G.F."/>
        </authorList>
    </citation>
    <scope>NUCLEOTIDE SEQUENCE [LARGE SCALE GENOMIC DNA]</scope>
    <source>
        <strain evidence="5 6">DSM 27648</strain>
    </source>
</reference>
<name>A0A0K1PN22_9BACT</name>
<dbReference type="CDD" id="cd00293">
    <property type="entry name" value="USP-like"/>
    <property type="match status" value="1"/>
</dbReference>
<dbReference type="Pfam" id="PF00582">
    <property type="entry name" value="Usp"/>
    <property type="match status" value="1"/>
</dbReference>
<dbReference type="STRING" id="1391654.AKJ09_01450"/>
<gene>
    <name evidence="5" type="ORF">AKJ09_01450</name>
</gene>
<organism evidence="5 6">
    <name type="scientific">Labilithrix luteola</name>
    <dbReference type="NCBI Taxonomy" id="1391654"/>
    <lineage>
        <taxon>Bacteria</taxon>
        <taxon>Pseudomonadati</taxon>
        <taxon>Myxococcota</taxon>
        <taxon>Polyangia</taxon>
        <taxon>Polyangiales</taxon>
        <taxon>Labilitrichaceae</taxon>
        <taxon>Labilithrix</taxon>
    </lineage>
</organism>
<comment type="similarity">
    <text evidence="1 2">Belongs to the universal stress protein A family.</text>
</comment>